<organism evidence="2 3">
    <name type="scientific">Pseudomonas fluorescens</name>
    <dbReference type="NCBI Taxonomy" id="294"/>
    <lineage>
        <taxon>Bacteria</taxon>
        <taxon>Pseudomonadati</taxon>
        <taxon>Pseudomonadota</taxon>
        <taxon>Gammaproteobacteria</taxon>
        <taxon>Pseudomonadales</taxon>
        <taxon>Pseudomonadaceae</taxon>
        <taxon>Pseudomonas</taxon>
    </lineage>
</organism>
<name>A0A345UQN6_PSEFL</name>
<proteinExistence type="predicted"/>
<sequence>MDALNSGDAGANTLPRQPASQGSKLHASAPAWVSCPKFTLLKVESALMAKISPFNVAFKSKNDPFWCVQNLLHINWLNLEQFPL</sequence>
<accession>A0A345UQN6</accession>
<evidence type="ECO:0000256" key="1">
    <source>
        <dbReference type="SAM" id="MobiDB-lite"/>
    </source>
</evidence>
<gene>
    <name evidence="2" type="ORF">CFN16_01165</name>
</gene>
<reference evidence="2 3" key="1">
    <citation type="submission" date="2017-07" db="EMBL/GenBank/DDBJ databases">
        <title>Genome sequence of Pseudomonas NEP1.</title>
        <authorList>
            <person name="Nascimento F.X."/>
        </authorList>
    </citation>
    <scope>NUCLEOTIDE SEQUENCE [LARGE SCALE GENOMIC DNA]</scope>
    <source>
        <strain evidence="2 3">NEP1</strain>
    </source>
</reference>
<feature type="region of interest" description="Disordered" evidence="1">
    <location>
        <begin position="1"/>
        <end position="22"/>
    </location>
</feature>
<evidence type="ECO:0000313" key="3">
    <source>
        <dbReference type="Proteomes" id="UP000254535"/>
    </source>
</evidence>
<dbReference type="AlphaFoldDB" id="A0A345UQN6"/>
<dbReference type="EMBL" id="CP022313">
    <property type="protein sequence ID" value="AXJ02788.1"/>
    <property type="molecule type" value="Genomic_DNA"/>
</dbReference>
<dbReference type="Proteomes" id="UP000254535">
    <property type="component" value="Chromosome"/>
</dbReference>
<protein>
    <submittedName>
        <fullName evidence="2">Uncharacterized protein</fullName>
    </submittedName>
</protein>
<evidence type="ECO:0000313" key="2">
    <source>
        <dbReference type="EMBL" id="AXJ02788.1"/>
    </source>
</evidence>